<accession>A0A481Z3Q5</accession>
<evidence type="ECO:0000259" key="4">
    <source>
        <dbReference type="PROSITE" id="PS51206"/>
    </source>
</evidence>
<evidence type="ECO:0000256" key="2">
    <source>
        <dbReference type="ARBA" id="ARBA00022801"/>
    </source>
</evidence>
<evidence type="ECO:0000313" key="5">
    <source>
        <dbReference type="EMBL" id="QBK90523.1"/>
    </source>
</evidence>
<feature type="domain" description="SF3 helicase" evidence="4">
    <location>
        <begin position="598"/>
        <end position="759"/>
    </location>
</feature>
<dbReference type="PANTHER" id="PTHR35372">
    <property type="entry name" value="ATP BINDING PROTEIN-RELATED"/>
    <property type="match status" value="1"/>
</dbReference>
<proteinExistence type="predicted"/>
<keyword evidence="1" id="KW-0547">Nucleotide-binding</keyword>
<dbReference type="InterPro" id="IPR051620">
    <property type="entry name" value="ORF904-like_C"/>
</dbReference>
<gene>
    <name evidence="5" type="ORF">LCPAC104_00190</name>
</gene>
<dbReference type="GO" id="GO:0016817">
    <property type="term" value="F:hydrolase activity, acting on acid anhydrides"/>
    <property type="evidence" value="ECO:0007669"/>
    <property type="project" value="InterPro"/>
</dbReference>
<sequence length="893" mass="105761">MNSNLRKLLNDVSIEGKQKTYYDFINKKDLCINDSKYTTFWEEYCELVNNMEEKEKTDLFIGEKINIYTPVISDFTFKFKKVDKENYDFFSNNFSIFKLIKLYQITLKEILNMKNNENLICCVLENPDKEYYENFELIRHRFIFPYCCTNIEIQNNRILTNLIDKLNKNRIIHDLKGKVNDDWNDIIKQIPKEGAFPMYFSSIKSGELPLTFSFAIPDITDIIDENCHENYFLNNNNIFHGDHLDKIFSLNKCSYIQNNNIEIDTSNEKNLKFWLPLFFSINGYCSKIIHPIEEIKYLKKIEYIDGNNIELSEIFIPMLDTEKFTHDYNWLDIGRVLYNCDQGHEKGLELWTIFTTRLRKDEGNCQELYKNFNKNNNLTIKTLAWHAREDSPTEYIKWHAEWVHKAIEIASDLTHYSVAIAIYRYFWLDILCSSVKDKKFFQFIGHRWKSMDSNSDISLKISEDFTKIVHGVKSAINEVLSKSNDENEKKDLPFKDKRLSKLIDNLKNTTYKKNVIIESMNLFKSENFYKFENANPNFMCLDNCVIETYDEYAIVRPGKPEDYITIYSLIKYHKNLNWDSTIVSDFNNWMLNCFPDNEFRKYFLYLLSSCLRSGNTEKIFPILTGKGDNSKSMIKKLCENIFGPYCVNLPTSIITEKRAKSSNATPELARARFAKQAWIQEPDNEDIIKNGMVKELTGGDTMFTRFLYDDGKDMKSTFTLFLQCNKIPQISQTDKATQNRIRIIPFLSTWIKNAPETIEKQRKCGLFQRDDNFEDKLWDMAEAAIWIMIETYPDYIKNGLKEPDIIKEYTQTYWDDNDFYKIFIKENIENIEGNVGMSFSQIYNLFKSWYFDVYPNKKIPDMQMVIKELKMKERLGESNVTHGWKNIIPIENI</sequence>
<dbReference type="EMBL" id="MK500494">
    <property type="protein sequence ID" value="QBK90523.1"/>
    <property type="molecule type" value="Genomic_DNA"/>
</dbReference>
<reference evidence="5" key="1">
    <citation type="journal article" date="2019" name="MBio">
        <title>Virus Genomes from Deep Sea Sediments Expand the Ocean Megavirome and Support Independent Origins of Viral Gigantism.</title>
        <authorList>
            <person name="Backstrom D."/>
            <person name="Yutin N."/>
            <person name="Jorgensen S.L."/>
            <person name="Dharamshi J."/>
            <person name="Homa F."/>
            <person name="Zaremba-Niedwiedzka K."/>
            <person name="Spang A."/>
            <person name="Wolf Y.I."/>
            <person name="Koonin E.V."/>
            <person name="Ettema T.J."/>
        </authorList>
    </citation>
    <scope>NUCLEOTIDE SEQUENCE</scope>
</reference>
<dbReference type="GO" id="GO:0005524">
    <property type="term" value="F:ATP binding"/>
    <property type="evidence" value="ECO:0007669"/>
    <property type="project" value="UniProtKB-KW"/>
</dbReference>
<keyword evidence="5" id="KW-0347">Helicase</keyword>
<name>A0A481Z3Q5_9VIRU</name>
<dbReference type="Pfam" id="PF08707">
    <property type="entry name" value="PriCT_2"/>
    <property type="match status" value="1"/>
</dbReference>
<dbReference type="PROSITE" id="PS51206">
    <property type="entry name" value="SF3_HELICASE_1"/>
    <property type="match status" value="1"/>
</dbReference>
<dbReference type="InterPro" id="IPR056443">
    <property type="entry name" value="AEP_C962R"/>
</dbReference>
<dbReference type="GO" id="GO:0004386">
    <property type="term" value="F:helicase activity"/>
    <property type="evidence" value="ECO:0007669"/>
    <property type="project" value="UniProtKB-KW"/>
</dbReference>
<keyword evidence="3" id="KW-0067">ATP-binding</keyword>
<dbReference type="PANTHER" id="PTHR35372:SF2">
    <property type="entry name" value="SF3 HELICASE DOMAIN-CONTAINING PROTEIN"/>
    <property type="match status" value="1"/>
</dbReference>
<dbReference type="InterPro" id="IPR014819">
    <property type="entry name" value="PriCT_2"/>
</dbReference>
<keyword evidence="2" id="KW-0378">Hydrolase</keyword>
<evidence type="ECO:0000256" key="3">
    <source>
        <dbReference type="ARBA" id="ARBA00022840"/>
    </source>
</evidence>
<dbReference type="Pfam" id="PF23162">
    <property type="entry name" value="AEP_C962R"/>
    <property type="match status" value="1"/>
</dbReference>
<organism evidence="5">
    <name type="scientific">Pithovirus LCPAC104</name>
    <dbReference type="NCBI Taxonomy" id="2506589"/>
    <lineage>
        <taxon>Viruses</taxon>
        <taxon>Pithoviruses</taxon>
    </lineage>
</organism>
<evidence type="ECO:0000256" key="1">
    <source>
        <dbReference type="ARBA" id="ARBA00022741"/>
    </source>
</evidence>
<protein>
    <submittedName>
        <fullName evidence="5">D5-like helicase-primase</fullName>
    </submittedName>
</protein>
<dbReference type="InterPro" id="IPR014015">
    <property type="entry name" value="Helicase_SF3_DNA-vir"/>
</dbReference>